<reference evidence="1 2" key="1">
    <citation type="journal article" date="2010" name="Stand. Genomic Sci.">
        <title>Complete genome sequence of Haliangium ochraceum type strain (SMP-2).</title>
        <authorList>
            <consortium name="US DOE Joint Genome Institute (JGI-PGF)"/>
            <person name="Ivanova N."/>
            <person name="Daum C."/>
            <person name="Lang E."/>
            <person name="Abt B."/>
            <person name="Kopitz M."/>
            <person name="Saunders E."/>
            <person name="Lapidus A."/>
            <person name="Lucas S."/>
            <person name="Glavina Del Rio T."/>
            <person name="Nolan M."/>
            <person name="Tice H."/>
            <person name="Copeland A."/>
            <person name="Cheng J.F."/>
            <person name="Chen F."/>
            <person name="Bruce D."/>
            <person name="Goodwin L."/>
            <person name="Pitluck S."/>
            <person name="Mavromatis K."/>
            <person name="Pati A."/>
            <person name="Mikhailova N."/>
            <person name="Chen A."/>
            <person name="Palaniappan K."/>
            <person name="Land M."/>
            <person name="Hauser L."/>
            <person name="Chang Y.J."/>
            <person name="Jeffries C.D."/>
            <person name="Detter J.C."/>
            <person name="Brettin T."/>
            <person name="Rohde M."/>
            <person name="Goker M."/>
            <person name="Bristow J."/>
            <person name="Markowitz V."/>
            <person name="Eisen J.A."/>
            <person name="Hugenholtz P."/>
            <person name="Kyrpides N.C."/>
            <person name="Klenk H.P."/>
        </authorList>
    </citation>
    <scope>NUCLEOTIDE SEQUENCE [LARGE SCALE GENOMIC DNA]</scope>
    <source>
        <strain evidence="2">DSM 14365 / CIP 107738 / JCM 11303 / AJ 13395 / SMP-2</strain>
    </source>
</reference>
<evidence type="ECO:0000313" key="2">
    <source>
        <dbReference type="Proteomes" id="UP000001880"/>
    </source>
</evidence>
<dbReference type="OrthoDB" id="5384155at2"/>
<keyword evidence="2" id="KW-1185">Reference proteome</keyword>
<sequence length="81" mass="9221">MRIRMTADGRVLEGTPRQIVETMQFLAFGQENRTLSEYIDWTVEQALRMLEVEMHVEGETEDEKAASLVRAMLGAGFAVKM</sequence>
<dbReference type="EMBL" id="CP001804">
    <property type="protein sequence ID" value="ACY13307.1"/>
    <property type="molecule type" value="Genomic_DNA"/>
</dbReference>
<gene>
    <name evidence="1" type="ordered locus">Hoch_0676</name>
</gene>
<dbReference type="STRING" id="502025.Hoch_0676"/>
<accession>D0LMT6</accession>
<name>D0LMT6_HALO1</name>
<organism evidence="1 2">
    <name type="scientific">Haliangium ochraceum (strain DSM 14365 / JCM 11303 / SMP-2)</name>
    <dbReference type="NCBI Taxonomy" id="502025"/>
    <lineage>
        <taxon>Bacteria</taxon>
        <taxon>Pseudomonadati</taxon>
        <taxon>Myxococcota</taxon>
        <taxon>Polyangia</taxon>
        <taxon>Haliangiales</taxon>
        <taxon>Kofleriaceae</taxon>
        <taxon>Haliangium</taxon>
    </lineage>
</organism>
<evidence type="ECO:0000313" key="1">
    <source>
        <dbReference type="EMBL" id="ACY13307.1"/>
    </source>
</evidence>
<dbReference type="KEGG" id="hoh:Hoch_0676"/>
<dbReference type="eggNOG" id="ENOG5031DEX">
    <property type="taxonomic scope" value="Bacteria"/>
</dbReference>
<dbReference type="Proteomes" id="UP000001880">
    <property type="component" value="Chromosome"/>
</dbReference>
<protein>
    <submittedName>
        <fullName evidence="1">Uncharacterized protein</fullName>
    </submittedName>
</protein>
<proteinExistence type="predicted"/>
<dbReference type="HOGENOM" id="CLU_2569106_0_0_7"/>
<dbReference type="RefSeq" id="WP_012825934.1">
    <property type="nucleotide sequence ID" value="NC_013440.1"/>
</dbReference>
<dbReference type="AlphaFoldDB" id="D0LMT6"/>